<organism evidence="2 3">
    <name type="scientific">Jiulongibacter sediminis</name>
    <dbReference type="NCBI Taxonomy" id="1605367"/>
    <lineage>
        <taxon>Bacteria</taxon>
        <taxon>Pseudomonadati</taxon>
        <taxon>Bacteroidota</taxon>
        <taxon>Cytophagia</taxon>
        <taxon>Cytophagales</taxon>
        <taxon>Leadbetterellaceae</taxon>
        <taxon>Jiulongibacter</taxon>
    </lineage>
</organism>
<dbReference type="EMBL" id="LGTQ01000011">
    <property type="protein sequence ID" value="KPM47414.1"/>
    <property type="molecule type" value="Genomic_DNA"/>
</dbReference>
<gene>
    <name evidence="2" type="ORF">AFM12_14775</name>
</gene>
<proteinExistence type="predicted"/>
<reference evidence="2 3" key="1">
    <citation type="submission" date="2015-07" db="EMBL/GenBank/DDBJ databases">
        <title>The draft genome sequence of Leadbetterella sp. JN14-9.</title>
        <authorList>
            <person name="Liu Y."/>
            <person name="Du J."/>
            <person name="Shao Z."/>
        </authorList>
    </citation>
    <scope>NUCLEOTIDE SEQUENCE [LARGE SCALE GENOMIC DNA]</scope>
    <source>
        <strain evidence="2 3">JN14-9</strain>
    </source>
</reference>
<protein>
    <recommendedName>
        <fullName evidence="4">G8 domain-containing protein</fullName>
    </recommendedName>
</protein>
<accession>A0A0P7BSI5</accession>
<dbReference type="RefSeq" id="WP_055149609.1">
    <property type="nucleotide sequence ID" value="NZ_JXSZ01000011.1"/>
</dbReference>
<evidence type="ECO:0000256" key="1">
    <source>
        <dbReference type="SAM" id="SignalP"/>
    </source>
</evidence>
<keyword evidence="3" id="KW-1185">Reference proteome</keyword>
<feature type="signal peptide" evidence="1">
    <location>
        <begin position="1"/>
        <end position="18"/>
    </location>
</feature>
<keyword evidence="1" id="KW-0732">Signal</keyword>
<evidence type="ECO:0000313" key="2">
    <source>
        <dbReference type="EMBL" id="KPM47414.1"/>
    </source>
</evidence>
<evidence type="ECO:0008006" key="4">
    <source>
        <dbReference type="Google" id="ProtNLM"/>
    </source>
</evidence>
<sequence>MRLTILTALLFICKLLSAQTIIWDGGGDGSTWEDPLNWDTDAIPCTTCDVIIRGADVSISSNQSIKSLSIRKDLSNITPSHLTQSGGFTLVISSAVTVGFQIHPDCEALMNGITNITGCNTGIYLDGLLNIAGTGTITESGSTFRAITNSGEIQVNGILTVNKNIENYDRIYIYGTLNAVGIPSFRNYFDGFSDGLIQVFSTGNLFIQNPPGTGLYNARTLVNQGQITITNSTGGHAIDNQNIGGTAVLQNFGTIDVTNSASGLYHGTANFTNETTGVINVTNGSKGIECPNLINKGEINISGLTGDSFLGGLTNSGFFHIDQSTNGMSLTQPLINQASGTIKCSNLTNGGISVFYHKLLNEGLIDLDTLGNEGIVLYELVDSLINKGQILINKTVGNGLRTWGNTIHTPVHNYSGAEIKVTNATGAGMGFDGTMKNEGLLEVQNVGGGGMGFSKAVINSDTIKIINGSQYGLSLSYFGTSNSFTNTASGFVQLHSLSDGLSVGDGIFINHGNIDIQELSVYGVVTNSDNFQNFGTIAIDDAGEYGISQGGILTNKSGGEINIINSDKGILNQKRIFNEGLIYINQINDIGFDNNGQSDTLKNLGTIRIVGTGGAGLRYDPFGVIDLFINESSGLIDVSQCSATGIILDGNTHENYGQILIDRCSIGLDDKTFNPGSGTRKFSNFGSVEISNSTLEGFKTVREFYNKPGGRLKILSSGSDAIVTKGLTNEECAWIITDGSIYTPVSIKNDVNDGFIIQDTQDTNRIYNAFENNGVFVDYNRFFPEIGFNAFVNNGHLIQPPAGFLSPGKREFYVVNKGSSAVYTLGNIWANKNHTLIAANANISDGSLLPTVDAPVADSLFFSFSAAGCTKDVPVNINNSPNCGGIYKNLLYTGSADSDWNNRMNYSPKLLPGPCSDVVSNPFLNLTVPTGTKARAHTLQFTPYSYPSAHFLAEPGSVFELDATN</sequence>
<feature type="chain" id="PRO_5006136161" description="G8 domain-containing protein" evidence="1">
    <location>
        <begin position="19"/>
        <end position="965"/>
    </location>
</feature>
<dbReference type="OrthoDB" id="863479at2"/>
<comment type="caution">
    <text evidence="2">The sequence shown here is derived from an EMBL/GenBank/DDBJ whole genome shotgun (WGS) entry which is preliminary data.</text>
</comment>
<dbReference type="Proteomes" id="UP000050454">
    <property type="component" value="Unassembled WGS sequence"/>
</dbReference>
<dbReference type="STRING" id="1605367.AFM12_14775"/>
<evidence type="ECO:0000313" key="3">
    <source>
        <dbReference type="Proteomes" id="UP000050454"/>
    </source>
</evidence>
<name>A0A0P7BSI5_9BACT</name>
<dbReference type="AlphaFoldDB" id="A0A0P7BSI5"/>